<evidence type="ECO:0000256" key="4">
    <source>
        <dbReference type="ARBA" id="ARBA00022982"/>
    </source>
</evidence>
<evidence type="ECO:0000259" key="8">
    <source>
        <dbReference type="PROSITE" id="PS51379"/>
    </source>
</evidence>
<accession>A0ABS5TTA6</accession>
<dbReference type="RefSeq" id="WP_214160556.1">
    <property type="nucleotide sequence ID" value="NZ_JAHBAY010000022.1"/>
</dbReference>
<dbReference type="Pfam" id="PF13459">
    <property type="entry name" value="Fer4_15"/>
    <property type="match status" value="1"/>
</dbReference>
<dbReference type="PROSITE" id="PS51379">
    <property type="entry name" value="4FE4S_FER_2"/>
    <property type="match status" value="1"/>
</dbReference>
<evidence type="ECO:0000256" key="6">
    <source>
        <dbReference type="ARBA" id="ARBA00023014"/>
    </source>
</evidence>
<organism evidence="9 10">
    <name type="scientific">Kineosporia corallincola</name>
    <dbReference type="NCBI Taxonomy" id="2835133"/>
    <lineage>
        <taxon>Bacteria</taxon>
        <taxon>Bacillati</taxon>
        <taxon>Actinomycetota</taxon>
        <taxon>Actinomycetes</taxon>
        <taxon>Kineosporiales</taxon>
        <taxon>Kineosporiaceae</taxon>
        <taxon>Kineosporia</taxon>
    </lineage>
</organism>
<dbReference type="SUPFAM" id="SSF54862">
    <property type="entry name" value="4Fe-4S ferredoxins"/>
    <property type="match status" value="1"/>
</dbReference>
<evidence type="ECO:0000256" key="2">
    <source>
        <dbReference type="ARBA" id="ARBA00022448"/>
    </source>
</evidence>
<comment type="cofactor">
    <cofactor evidence="1">
        <name>[3Fe-4S] cluster</name>
        <dbReference type="ChEBI" id="CHEBI:21137"/>
    </cofactor>
</comment>
<dbReference type="PANTHER" id="PTHR36923:SF3">
    <property type="entry name" value="FERREDOXIN"/>
    <property type="match status" value="1"/>
</dbReference>
<dbReference type="Proteomes" id="UP001197247">
    <property type="component" value="Unassembled WGS sequence"/>
</dbReference>
<keyword evidence="2" id="KW-0813">Transport</keyword>
<evidence type="ECO:0000256" key="5">
    <source>
        <dbReference type="ARBA" id="ARBA00023004"/>
    </source>
</evidence>
<reference evidence="9 10" key="1">
    <citation type="submission" date="2021-05" db="EMBL/GenBank/DDBJ databases">
        <title>Kineosporia and Streptomyces sp. nov. two new marine actinobacteria isolated from Coral.</title>
        <authorList>
            <person name="Buangrab K."/>
            <person name="Sutthacheep M."/>
            <person name="Yeemin T."/>
            <person name="Harunari E."/>
            <person name="Igarashi Y."/>
            <person name="Kanchanasin P."/>
            <person name="Tanasupawat S."/>
            <person name="Phongsopitanun W."/>
        </authorList>
    </citation>
    <scope>NUCLEOTIDE SEQUENCE [LARGE SCALE GENOMIC DNA]</scope>
    <source>
        <strain evidence="9 10">J2-2</strain>
    </source>
</reference>
<keyword evidence="5" id="KW-0408">Iron</keyword>
<sequence>MRIRVDAERCIGAGQCVRWAPRYFDQDEETGIVKPVGRDREFEVDASDADPAGAVRACPSGAVRLIGDEAD</sequence>
<dbReference type="InterPro" id="IPR017896">
    <property type="entry name" value="4Fe4S_Fe-S-bd"/>
</dbReference>
<keyword evidence="4" id="KW-0249">Electron transport</keyword>
<dbReference type="InterPro" id="IPR051269">
    <property type="entry name" value="Fe-S_cluster_ET"/>
</dbReference>
<keyword evidence="7" id="KW-0003">3Fe-4S</keyword>
<protein>
    <submittedName>
        <fullName evidence="9">Ferredoxin</fullName>
    </submittedName>
</protein>
<evidence type="ECO:0000256" key="1">
    <source>
        <dbReference type="ARBA" id="ARBA00001927"/>
    </source>
</evidence>
<evidence type="ECO:0000256" key="7">
    <source>
        <dbReference type="ARBA" id="ARBA00023291"/>
    </source>
</evidence>
<comment type="caution">
    <text evidence="9">The sequence shown here is derived from an EMBL/GenBank/DDBJ whole genome shotgun (WGS) entry which is preliminary data.</text>
</comment>
<evidence type="ECO:0000313" key="10">
    <source>
        <dbReference type="Proteomes" id="UP001197247"/>
    </source>
</evidence>
<dbReference type="EMBL" id="JAHBAY010000022">
    <property type="protein sequence ID" value="MBT0774021.1"/>
    <property type="molecule type" value="Genomic_DNA"/>
</dbReference>
<keyword evidence="6" id="KW-0411">Iron-sulfur</keyword>
<gene>
    <name evidence="9" type="ORF">KIH74_34065</name>
</gene>
<evidence type="ECO:0000256" key="3">
    <source>
        <dbReference type="ARBA" id="ARBA00022723"/>
    </source>
</evidence>
<keyword evidence="3" id="KW-0479">Metal-binding</keyword>
<evidence type="ECO:0000313" key="9">
    <source>
        <dbReference type="EMBL" id="MBT0774021.1"/>
    </source>
</evidence>
<dbReference type="Gene3D" id="3.30.70.20">
    <property type="match status" value="1"/>
</dbReference>
<keyword evidence="10" id="KW-1185">Reference proteome</keyword>
<name>A0ABS5TTA6_9ACTN</name>
<dbReference type="PANTHER" id="PTHR36923">
    <property type="entry name" value="FERREDOXIN"/>
    <property type="match status" value="1"/>
</dbReference>
<feature type="domain" description="4Fe-4S ferredoxin-type" evidence="8">
    <location>
        <begin position="1"/>
        <end position="29"/>
    </location>
</feature>
<proteinExistence type="predicted"/>